<feature type="compositionally biased region" description="Pro residues" evidence="1">
    <location>
        <begin position="8"/>
        <end position="38"/>
    </location>
</feature>
<reference evidence="2 3" key="1">
    <citation type="submission" date="2019-09" db="EMBL/GenBank/DDBJ databases">
        <title>Pimelobacter sp. isolated from Paulinella.</title>
        <authorList>
            <person name="Jeong S.E."/>
        </authorList>
    </citation>
    <scope>NUCLEOTIDE SEQUENCE [LARGE SCALE GENOMIC DNA]</scope>
    <source>
        <strain evidence="2 3">Pch-N</strain>
    </source>
</reference>
<gene>
    <name evidence="2" type="ORF">F9L07_07400</name>
</gene>
<sequence length="99" mass="11048">MLPRIGRPAPPRPAPPRPAPPRPAPPRPAPPRPAPPRPASCDIDRPRRHVRRARRGARLTGRRQRRLSRSVPVTRWSGCPMAQVSVRSSSSFQLCFDGK</sequence>
<proteinExistence type="predicted"/>
<dbReference type="EMBL" id="WBVM01000001">
    <property type="protein sequence ID" value="KAB2811678.1"/>
    <property type="molecule type" value="Genomic_DNA"/>
</dbReference>
<feature type="region of interest" description="Disordered" evidence="1">
    <location>
        <begin position="1"/>
        <end position="71"/>
    </location>
</feature>
<organism evidence="2 3">
    <name type="scientific">Nocardioides simplex</name>
    <name type="common">Arthrobacter simplex</name>
    <dbReference type="NCBI Taxonomy" id="2045"/>
    <lineage>
        <taxon>Bacteria</taxon>
        <taxon>Bacillati</taxon>
        <taxon>Actinomycetota</taxon>
        <taxon>Actinomycetes</taxon>
        <taxon>Propionibacteriales</taxon>
        <taxon>Nocardioidaceae</taxon>
        <taxon>Pimelobacter</taxon>
    </lineage>
</organism>
<name>A0A7J5E0H3_NOCSI</name>
<dbReference type="AlphaFoldDB" id="A0A7J5E0H3"/>
<accession>A0A7J5E0H3</accession>
<evidence type="ECO:0000256" key="1">
    <source>
        <dbReference type="SAM" id="MobiDB-lite"/>
    </source>
</evidence>
<feature type="compositionally biased region" description="Basic residues" evidence="1">
    <location>
        <begin position="46"/>
        <end position="68"/>
    </location>
</feature>
<dbReference type="Proteomes" id="UP000449906">
    <property type="component" value="Unassembled WGS sequence"/>
</dbReference>
<protein>
    <submittedName>
        <fullName evidence="2">Uncharacterized protein</fullName>
    </submittedName>
</protein>
<comment type="caution">
    <text evidence="2">The sequence shown here is derived from an EMBL/GenBank/DDBJ whole genome shotgun (WGS) entry which is preliminary data.</text>
</comment>
<evidence type="ECO:0000313" key="2">
    <source>
        <dbReference type="EMBL" id="KAB2811678.1"/>
    </source>
</evidence>
<evidence type="ECO:0000313" key="3">
    <source>
        <dbReference type="Proteomes" id="UP000449906"/>
    </source>
</evidence>